<feature type="domain" description="Major facilitator superfamily (MFS) profile" evidence="6">
    <location>
        <begin position="1"/>
        <end position="397"/>
    </location>
</feature>
<keyword evidence="8" id="KW-1185">Reference proteome</keyword>
<feature type="transmembrane region" description="Helical" evidence="5">
    <location>
        <begin position="107"/>
        <end position="126"/>
    </location>
</feature>
<protein>
    <submittedName>
        <fullName evidence="7">MFS transporter</fullName>
    </submittedName>
</protein>
<dbReference type="Gene3D" id="1.20.1250.20">
    <property type="entry name" value="MFS general substrate transporter like domains"/>
    <property type="match status" value="1"/>
</dbReference>
<comment type="subcellular location">
    <subcellularLocation>
        <location evidence="1">Cell membrane</location>
        <topology evidence="1">Multi-pass membrane protein</topology>
    </subcellularLocation>
</comment>
<proteinExistence type="predicted"/>
<dbReference type="EMBL" id="BMRB01000001">
    <property type="protein sequence ID" value="GGS17240.1"/>
    <property type="molecule type" value="Genomic_DNA"/>
</dbReference>
<dbReference type="Pfam" id="PF07690">
    <property type="entry name" value="MFS_1"/>
    <property type="match status" value="1"/>
</dbReference>
<feature type="transmembrane region" description="Helical" evidence="5">
    <location>
        <begin position="21"/>
        <end position="44"/>
    </location>
</feature>
<comment type="caution">
    <text evidence="7">The sequence shown here is derived from an EMBL/GenBank/DDBJ whole genome shotgun (WGS) entry which is preliminary data.</text>
</comment>
<keyword evidence="2 5" id="KW-0812">Transmembrane</keyword>
<feature type="transmembrane region" description="Helical" evidence="5">
    <location>
        <begin position="171"/>
        <end position="195"/>
    </location>
</feature>
<keyword evidence="4 5" id="KW-0472">Membrane</keyword>
<keyword evidence="3 5" id="KW-1133">Transmembrane helix</keyword>
<dbReference type="PANTHER" id="PTHR23542">
    <property type="match status" value="1"/>
</dbReference>
<gene>
    <name evidence="7" type="ORF">GCM10010171_06940</name>
</gene>
<dbReference type="RefSeq" id="WP_189208798.1">
    <property type="nucleotide sequence ID" value="NZ_BMRB01000001.1"/>
</dbReference>
<dbReference type="GO" id="GO:0005886">
    <property type="term" value="C:plasma membrane"/>
    <property type="evidence" value="ECO:0007669"/>
    <property type="project" value="UniProtKB-SubCell"/>
</dbReference>
<organism evidence="7 8">
    <name type="scientific">Actinokineospora fastidiosa</name>
    <dbReference type="NCBI Taxonomy" id="1816"/>
    <lineage>
        <taxon>Bacteria</taxon>
        <taxon>Bacillati</taxon>
        <taxon>Actinomycetota</taxon>
        <taxon>Actinomycetes</taxon>
        <taxon>Pseudonocardiales</taxon>
        <taxon>Pseudonocardiaceae</taxon>
        <taxon>Actinokineospora</taxon>
    </lineage>
</organism>
<dbReference type="AlphaFoldDB" id="A0A918G3Y6"/>
<evidence type="ECO:0000256" key="4">
    <source>
        <dbReference type="ARBA" id="ARBA00023136"/>
    </source>
</evidence>
<evidence type="ECO:0000256" key="3">
    <source>
        <dbReference type="ARBA" id="ARBA00022989"/>
    </source>
</evidence>
<evidence type="ECO:0000256" key="2">
    <source>
        <dbReference type="ARBA" id="ARBA00022692"/>
    </source>
</evidence>
<feature type="transmembrane region" description="Helical" evidence="5">
    <location>
        <begin position="225"/>
        <end position="246"/>
    </location>
</feature>
<feature type="transmembrane region" description="Helical" evidence="5">
    <location>
        <begin position="147"/>
        <end position="165"/>
    </location>
</feature>
<dbReference type="InterPro" id="IPR020846">
    <property type="entry name" value="MFS_dom"/>
</dbReference>
<feature type="transmembrane region" description="Helical" evidence="5">
    <location>
        <begin position="344"/>
        <end position="367"/>
    </location>
</feature>
<dbReference type="GO" id="GO:0022857">
    <property type="term" value="F:transmembrane transporter activity"/>
    <property type="evidence" value="ECO:0007669"/>
    <property type="project" value="InterPro"/>
</dbReference>
<evidence type="ECO:0000259" key="6">
    <source>
        <dbReference type="PROSITE" id="PS50850"/>
    </source>
</evidence>
<reference evidence="7" key="2">
    <citation type="submission" date="2020-09" db="EMBL/GenBank/DDBJ databases">
        <authorList>
            <person name="Sun Q."/>
            <person name="Ohkuma M."/>
        </authorList>
    </citation>
    <scope>NUCLEOTIDE SEQUENCE</scope>
    <source>
        <strain evidence="7">JCM 3276</strain>
    </source>
</reference>
<evidence type="ECO:0000313" key="8">
    <source>
        <dbReference type="Proteomes" id="UP000660680"/>
    </source>
</evidence>
<dbReference type="SUPFAM" id="SSF103473">
    <property type="entry name" value="MFS general substrate transporter"/>
    <property type="match status" value="1"/>
</dbReference>
<name>A0A918G3Y6_9PSEU</name>
<feature type="transmembrane region" description="Helical" evidence="5">
    <location>
        <begin position="373"/>
        <end position="392"/>
    </location>
</feature>
<feature type="transmembrane region" description="Helical" evidence="5">
    <location>
        <begin position="50"/>
        <end position="71"/>
    </location>
</feature>
<evidence type="ECO:0000256" key="1">
    <source>
        <dbReference type="ARBA" id="ARBA00004651"/>
    </source>
</evidence>
<dbReference type="InterPro" id="IPR036259">
    <property type="entry name" value="MFS_trans_sf"/>
</dbReference>
<feature type="transmembrane region" description="Helical" evidence="5">
    <location>
        <begin position="83"/>
        <end position="101"/>
    </location>
</feature>
<dbReference type="InterPro" id="IPR011701">
    <property type="entry name" value="MFS"/>
</dbReference>
<dbReference type="Proteomes" id="UP000660680">
    <property type="component" value="Unassembled WGS sequence"/>
</dbReference>
<accession>A0A918G3Y6</accession>
<reference evidence="7" key="1">
    <citation type="journal article" date="2014" name="Int. J. Syst. Evol. Microbiol.">
        <title>Complete genome sequence of Corynebacterium casei LMG S-19264T (=DSM 44701T), isolated from a smear-ripened cheese.</title>
        <authorList>
            <consortium name="US DOE Joint Genome Institute (JGI-PGF)"/>
            <person name="Walter F."/>
            <person name="Albersmeier A."/>
            <person name="Kalinowski J."/>
            <person name="Ruckert C."/>
        </authorList>
    </citation>
    <scope>NUCLEOTIDE SEQUENCE</scope>
    <source>
        <strain evidence="7">JCM 3276</strain>
    </source>
</reference>
<dbReference type="PROSITE" id="PS50850">
    <property type="entry name" value="MFS"/>
    <property type="match status" value="1"/>
</dbReference>
<feature type="transmembrane region" description="Helical" evidence="5">
    <location>
        <begin position="258"/>
        <end position="276"/>
    </location>
</feature>
<sequence>MSHSAGLADYRAALTTPGARGPVLASLVGRLPIAMVGLSLLLYVQDSTGSFATAGMVSAGTLVGVAIGSVAQGRLMDRVGPSRPLLGTVGLFALFVTLGITAVEQAAATWLLVVLGFAIGSTEPMIGSASRAMWTRLVPPGPVRTAAYSYEAISMEVFFIVGPALSGVLVAAPWAGTGVVLGAAFMILGGVAFALMPTIRSYRPPVRAGGGSLLGPLASPGMKTVALAAAGFGVTIGFVEVAVPAAATQAGSPPMGGVLLGVWSVSSVLFGVYYGTRPWPRPLHLRIPVLLAGFALLLTLLAIPTSLVWLAIALLVAGTLVTPQATAHSAALEQVAPPGTITEAFGWVITAVTLGLALGQSVSGQLVEHVGVWSAYLAAAGAGLLIAFAVYLRRHTVLAGVPTQPVPALV</sequence>
<feature type="transmembrane region" description="Helical" evidence="5">
    <location>
        <begin position="309"/>
        <end position="332"/>
    </location>
</feature>
<evidence type="ECO:0000256" key="5">
    <source>
        <dbReference type="SAM" id="Phobius"/>
    </source>
</evidence>
<evidence type="ECO:0000313" key="7">
    <source>
        <dbReference type="EMBL" id="GGS17240.1"/>
    </source>
</evidence>
<dbReference type="PANTHER" id="PTHR23542:SF1">
    <property type="entry name" value="MAJOR FACILITATOR SUPERFAMILY (MFS) PROFILE DOMAIN-CONTAINING PROTEIN"/>
    <property type="match status" value="1"/>
</dbReference>